<protein>
    <recommendedName>
        <fullName evidence="5">Transmembrane protein</fullName>
    </recommendedName>
</protein>
<dbReference type="GeneID" id="81366880"/>
<sequence>MNKPLSQSENKTKGKAKKVSSRACRAIVIVVVVVVCIVIESCSFYTYILDYVGFMLDSRWVFIFTSPAHPSFADIDADADPDLIWM</sequence>
<evidence type="ECO:0000256" key="1">
    <source>
        <dbReference type="SAM" id="MobiDB-lite"/>
    </source>
</evidence>
<evidence type="ECO:0008006" key="5">
    <source>
        <dbReference type="Google" id="ProtNLM"/>
    </source>
</evidence>
<organism evidence="3 4">
    <name type="scientific">Penicillium cosmopolitanum</name>
    <dbReference type="NCBI Taxonomy" id="1131564"/>
    <lineage>
        <taxon>Eukaryota</taxon>
        <taxon>Fungi</taxon>
        <taxon>Dikarya</taxon>
        <taxon>Ascomycota</taxon>
        <taxon>Pezizomycotina</taxon>
        <taxon>Eurotiomycetes</taxon>
        <taxon>Eurotiomycetidae</taxon>
        <taxon>Eurotiales</taxon>
        <taxon>Aspergillaceae</taxon>
        <taxon>Penicillium</taxon>
    </lineage>
</organism>
<dbReference type="Proteomes" id="UP001147747">
    <property type="component" value="Unassembled WGS sequence"/>
</dbReference>
<name>A0A9X0BBB6_9EURO</name>
<dbReference type="AlphaFoldDB" id="A0A9X0BBB6"/>
<accession>A0A9X0BBB6</accession>
<keyword evidence="2" id="KW-0472">Membrane</keyword>
<evidence type="ECO:0000313" key="3">
    <source>
        <dbReference type="EMBL" id="KAJ5403392.1"/>
    </source>
</evidence>
<keyword evidence="2" id="KW-0812">Transmembrane</keyword>
<keyword evidence="2" id="KW-1133">Transmembrane helix</keyword>
<comment type="caution">
    <text evidence="3">The sequence shown here is derived from an EMBL/GenBank/DDBJ whole genome shotgun (WGS) entry which is preliminary data.</text>
</comment>
<keyword evidence="4" id="KW-1185">Reference proteome</keyword>
<evidence type="ECO:0000313" key="4">
    <source>
        <dbReference type="Proteomes" id="UP001147747"/>
    </source>
</evidence>
<gene>
    <name evidence="3" type="ORF">N7509_003263</name>
</gene>
<dbReference type="EMBL" id="JAPZBU010000005">
    <property type="protein sequence ID" value="KAJ5403392.1"/>
    <property type="molecule type" value="Genomic_DNA"/>
</dbReference>
<feature type="region of interest" description="Disordered" evidence="1">
    <location>
        <begin position="1"/>
        <end position="20"/>
    </location>
</feature>
<evidence type="ECO:0000256" key="2">
    <source>
        <dbReference type="SAM" id="Phobius"/>
    </source>
</evidence>
<feature type="transmembrane region" description="Helical" evidence="2">
    <location>
        <begin position="23"/>
        <end position="48"/>
    </location>
</feature>
<dbReference type="RefSeq" id="XP_056490634.1">
    <property type="nucleotide sequence ID" value="XM_056627900.1"/>
</dbReference>
<reference evidence="3" key="2">
    <citation type="journal article" date="2023" name="IMA Fungus">
        <title>Comparative genomic study of the Penicillium genus elucidates a diverse pangenome and 15 lateral gene transfer events.</title>
        <authorList>
            <person name="Petersen C."/>
            <person name="Sorensen T."/>
            <person name="Nielsen M.R."/>
            <person name="Sondergaard T.E."/>
            <person name="Sorensen J.L."/>
            <person name="Fitzpatrick D.A."/>
            <person name="Frisvad J.C."/>
            <person name="Nielsen K.L."/>
        </authorList>
    </citation>
    <scope>NUCLEOTIDE SEQUENCE</scope>
    <source>
        <strain evidence="3">IBT 29677</strain>
    </source>
</reference>
<reference evidence="3" key="1">
    <citation type="submission" date="2022-12" db="EMBL/GenBank/DDBJ databases">
        <authorList>
            <person name="Petersen C."/>
        </authorList>
    </citation>
    <scope>NUCLEOTIDE SEQUENCE</scope>
    <source>
        <strain evidence="3">IBT 29677</strain>
    </source>
</reference>
<proteinExistence type="predicted"/>